<evidence type="ECO:0000256" key="6">
    <source>
        <dbReference type="ARBA" id="ARBA00048875"/>
    </source>
</evidence>
<dbReference type="EC" id="3.5.1.88" evidence="7"/>
<evidence type="ECO:0000256" key="7">
    <source>
        <dbReference type="RuleBase" id="RU362111"/>
    </source>
</evidence>
<dbReference type="GO" id="GO:0046872">
    <property type="term" value="F:metal ion binding"/>
    <property type="evidence" value="ECO:0007669"/>
    <property type="project" value="UniProtKB-KW"/>
</dbReference>
<protein>
    <recommendedName>
        <fullName evidence="7">Peptide deformylase</fullName>
        <ecNumber evidence="7">3.5.1.88</ecNumber>
    </recommendedName>
</protein>
<reference evidence="8" key="1">
    <citation type="journal article" date="2022" name="bioRxiv">
        <title>Sequencing and chromosome-scale assembly of the giantPleurodeles waltlgenome.</title>
        <authorList>
            <person name="Brown T."/>
            <person name="Elewa A."/>
            <person name="Iarovenko S."/>
            <person name="Subramanian E."/>
            <person name="Araus A.J."/>
            <person name="Petzold A."/>
            <person name="Susuki M."/>
            <person name="Suzuki K.-i.T."/>
            <person name="Hayashi T."/>
            <person name="Toyoda A."/>
            <person name="Oliveira C."/>
            <person name="Osipova E."/>
            <person name="Leigh N.D."/>
            <person name="Simon A."/>
            <person name="Yun M.H."/>
        </authorList>
    </citation>
    <scope>NUCLEOTIDE SEQUENCE</scope>
    <source>
        <strain evidence="8">20211129_DDA</strain>
        <tissue evidence="8">Liver</tissue>
    </source>
</reference>
<evidence type="ECO:0000256" key="3">
    <source>
        <dbReference type="ARBA" id="ARBA00022801"/>
    </source>
</evidence>
<comment type="catalytic activity">
    <reaction evidence="6 7">
        <text>N-terminal N-formyl-L-methionyl-[peptide] + H2O = N-terminal L-methionyl-[peptide] + formate</text>
        <dbReference type="Rhea" id="RHEA:24420"/>
        <dbReference type="Rhea" id="RHEA-COMP:10639"/>
        <dbReference type="Rhea" id="RHEA-COMP:10640"/>
        <dbReference type="ChEBI" id="CHEBI:15377"/>
        <dbReference type="ChEBI" id="CHEBI:15740"/>
        <dbReference type="ChEBI" id="CHEBI:49298"/>
        <dbReference type="ChEBI" id="CHEBI:64731"/>
        <dbReference type="EC" id="3.5.1.88"/>
    </reaction>
</comment>
<proteinExistence type="inferred from homology"/>
<comment type="similarity">
    <text evidence="1 7">Belongs to the polypeptide deformylase family.</text>
</comment>
<dbReference type="InterPro" id="IPR023635">
    <property type="entry name" value="Peptide_deformylase"/>
</dbReference>
<dbReference type="GO" id="GO:0042586">
    <property type="term" value="F:peptide deformylase activity"/>
    <property type="evidence" value="ECO:0007669"/>
    <property type="project" value="UniProtKB-EC"/>
</dbReference>
<sequence>MLRSQAALVDPAHITTTEIQTLIRTLVKVMRRMECVGLSAPQVGVPLQVLVMEFTESMYNQNDPSVREVRELAPFSLKVFINPTMRVLDSSIVSFPEGCESISGFSAVVPRYQAVAIAGINENGENTSWQARGWPARIIQHEMDHLQGHLYIDKMDSRSFVNTRWMELNE</sequence>
<dbReference type="PRINTS" id="PR01576">
    <property type="entry name" value="PDEFORMYLASE"/>
</dbReference>
<evidence type="ECO:0000256" key="5">
    <source>
        <dbReference type="ARBA" id="ARBA00037114"/>
    </source>
</evidence>
<dbReference type="Pfam" id="PF01327">
    <property type="entry name" value="Pep_deformylase"/>
    <property type="match status" value="1"/>
</dbReference>
<dbReference type="PANTHER" id="PTHR10458:SF2">
    <property type="entry name" value="PEPTIDE DEFORMYLASE, MITOCHONDRIAL"/>
    <property type="match status" value="1"/>
</dbReference>
<keyword evidence="9" id="KW-1185">Reference proteome</keyword>
<comment type="function">
    <text evidence="5 7">Removes the formyl group from the N-terminal Met of newly synthesized proteins.</text>
</comment>
<dbReference type="GO" id="GO:0006412">
    <property type="term" value="P:translation"/>
    <property type="evidence" value="ECO:0007669"/>
    <property type="project" value="UniProtKB-KW"/>
</dbReference>
<evidence type="ECO:0000256" key="1">
    <source>
        <dbReference type="ARBA" id="ARBA00010759"/>
    </source>
</evidence>
<dbReference type="InterPro" id="IPR036821">
    <property type="entry name" value="Peptide_deformylase_sf"/>
</dbReference>
<evidence type="ECO:0000313" key="9">
    <source>
        <dbReference type="Proteomes" id="UP001066276"/>
    </source>
</evidence>
<dbReference type="PANTHER" id="PTHR10458">
    <property type="entry name" value="PEPTIDE DEFORMYLASE"/>
    <property type="match status" value="1"/>
</dbReference>
<accession>A0AAV7KZH6</accession>
<gene>
    <name evidence="8" type="ORF">NDU88_003944</name>
</gene>
<evidence type="ECO:0000313" key="8">
    <source>
        <dbReference type="EMBL" id="KAJ1083789.1"/>
    </source>
</evidence>
<name>A0AAV7KZH6_PLEWA</name>
<dbReference type="Gene3D" id="3.90.45.10">
    <property type="entry name" value="Peptide deformylase"/>
    <property type="match status" value="1"/>
</dbReference>
<evidence type="ECO:0000256" key="4">
    <source>
        <dbReference type="ARBA" id="ARBA00022917"/>
    </source>
</evidence>
<keyword evidence="2 7" id="KW-0479">Metal-binding</keyword>
<dbReference type="SUPFAM" id="SSF56420">
    <property type="entry name" value="Peptide deformylase"/>
    <property type="match status" value="1"/>
</dbReference>
<dbReference type="CDD" id="cd00487">
    <property type="entry name" value="Pep_deformylase"/>
    <property type="match status" value="1"/>
</dbReference>
<keyword evidence="3 7" id="KW-0378">Hydrolase</keyword>
<dbReference type="EMBL" id="JANPWB010000016">
    <property type="protein sequence ID" value="KAJ1083789.1"/>
    <property type="molecule type" value="Genomic_DNA"/>
</dbReference>
<dbReference type="AlphaFoldDB" id="A0AAV7KZH6"/>
<dbReference type="GO" id="GO:0005739">
    <property type="term" value="C:mitochondrion"/>
    <property type="evidence" value="ECO:0007669"/>
    <property type="project" value="TreeGrafter"/>
</dbReference>
<organism evidence="8 9">
    <name type="scientific">Pleurodeles waltl</name>
    <name type="common">Iberian ribbed newt</name>
    <dbReference type="NCBI Taxonomy" id="8319"/>
    <lineage>
        <taxon>Eukaryota</taxon>
        <taxon>Metazoa</taxon>
        <taxon>Chordata</taxon>
        <taxon>Craniata</taxon>
        <taxon>Vertebrata</taxon>
        <taxon>Euteleostomi</taxon>
        <taxon>Amphibia</taxon>
        <taxon>Batrachia</taxon>
        <taxon>Caudata</taxon>
        <taxon>Salamandroidea</taxon>
        <taxon>Salamandridae</taxon>
        <taxon>Pleurodelinae</taxon>
        <taxon>Pleurodeles</taxon>
    </lineage>
</organism>
<dbReference type="FunFam" id="3.90.45.10:FF:000003">
    <property type="entry name" value="Peptide deformylase"/>
    <property type="match status" value="1"/>
</dbReference>
<dbReference type="Proteomes" id="UP001066276">
    <property type="component" value="Chromosome 12"/>
</dbReference>
<keyword evidence="4 7" id="KW-0648">Protein biosynthesis</keyword>
<dbReference type="HAMAP" id="MF_00163">
    <property type="entry name" value="Pep_deformylase"/>
    <property type="match status" value="1"/>
</dbReference>
<comment type="caution">
    <text evidence="8">The sequence shown here is derived from an EMBL/GenBank/DDBJ whole genome shotgun (WGS) entry which is preliminary data.</text>
</comment>
<dbReference type="PIRSF" id="PIRSF004749">
    <property type="entry name" value="Pep_def"/>
    <property type="match status" value="1"/>
</dbReference>
<dbReference type="NCBIfam" id="NF001159">
    <property type="entry name" value="PRK00150.1-3"/>
    <property type="match status" value="1"/>
</dbReference>
<evidence type="ECO:0000256" key="2">
    <source>
        <dbReference type="ARBA" id="ARBA00022723"/>
    </source>
</evidence>